<gene>
    <name evidence="9" type="ORF">H8876_06145</name>
</gene>
<dbReference type="PROSITE" id="PS50928">
    <property type="entry name" value="ABC_TM1"/>
    <property type="match status" value="1"/>
</dbReference>
<keyword evidence="4 7" id="KW-0812">Transmembrane</keyword>
<feature type="transmembrane region" description="Helical" evidence="7">
    <location>
        <begin position="244"/>
        <end position="264"/>
    </location>
</feature>
<reference evidence="9" key="1">
    <citation type="submission" date="2020-08" db="EMBL/GenBank/DDBJ databases">
        <authorList>
            <person name="Liu C."/>
            <person name="Sun Q."/>
        </authorList>
    </citation>
    <scope>NUCLEOTIDE SEQUENCE</scope>
    <source>
        <strain evidence="9">BX16</strain>
    </source>
</reference>
<dbReference type="Pfam" id="PF00528">
    <property type="entry name" value="BPD_transp_1"/>
    <property type="match status" value="1"/>
</dbReference>
<evidence type="ECO:0000256" key="3">
    <source>
        <dbReference type="ARBA" id="ARBA00022475"/>
    </source>
</evidence>
<organism evidence="9 10">
    <name type="scientific">Lentihominibacter faecis</name>
    <dbReference type="NCBI Taxonomy" id="2764712"/>
    <lineage>
        <taxon>Bacteria</taxon>
        <taxon>Bacillati</taxon>
        <taxon>Bacillota</taxon>
        <taxon>Clostridia</taxon>
        <taxon>Peptostreptococcales</taxon>
        <taxon>Anaerovoracaceae</taxon>
        <taxon>Lentihominibacter</taxon>
    </lineage>
</organism>
<evidence type="ECO:0000256" key="7">
    <source>
        <dbReference type="RuleBase" id="RU363032"/>
    </source>
</evidence>
<dbReference type="SUPFAM" id="SSF161098">
    <property type="entry name" value="MetI-like"/>
    <property type="match status" value="1"/>
</dbReference>
<comment type="caution">
    <text evidence="9">The sequence shown here is derived from an EMBL/GenBank/DDBJ whole genome shotgun (WGS) entry which is preliminary data.</text>
</comment>
<feature type="transmembrane region" description="Helical" evidence="7">
    <location>
        <begin position="7"/>
        <end position="30"/>
    </location>
</feature>
<dbReference type="GO" id="GO:0055085">
    <property type="term" value="P:transmembrane transport"/>
    <property type="evidence" value="ECO:0007669"/>
    <property type="project" value="InterPro"/>
</dbReference>
<dbReference type="InterPro" id="IPR000515">
    <property type="entry name" value="MetI-like"/>
</dbReference>
<dbReference type="Gene3D" id="1.10.3720.10">
    <property type="entry name" value="MetI-like"/>
    <property type="match status" value="1"/>
</dbReference>
<comment type="subcellular location">
    <subcellularLocation>
        <location evidence="1 7">Cell membrane</location>
        <topology evidence="1 7">Multi-pass membrane protein</topology>
    </subcellularLocation>
</comment>
<name>A0A923SRN2_9FIRM</name>
<keyword evidence="2 7" id="KW-0813">Transport</keyword>
<dbReference type="AlphaFoldDB" id="A0A923SRN2"/>
<dbReference type="GO" id="GO:0005886">
    <property type="term" value="C:plasma membrane"/>
    <property type="evidence" value="ECO:0007669"/>
    <property type="project" value="UniProtKB-SubCell"/>
</dbReference>
<keyword evidence="5 7" id="KW-1133">Transmembrane helix</keyword>
<evidence type="ECO:0000259" key="8">
    <source>
        <dbReference type="PROSITE" id="PS50928"/>
    </source>
</evidence>
<dbReference type="InterPro" id="IPR035906">
    <property type="entry name" value="MetI-like_sf"/>
</dbReference>
<evidence type="ECO:0000256" key="2">
    <source>
        <dbReference type="ARBA" id="ARBA00022448"/>
    </source>
</evidence>
<evidence type="ECO:0000256" key="1">
    <source>
        <dbReference type="ARBA" id="ARBA00004651"/>
    </source>
</evidence>
<feature type="transmembrane region" description="Helical" evidence="7">
    <location>
        <begin position="78"/>
        <end position="102"/>
    </location>
</feature>
<feature type="transmembrane region" description="Helical" evidence="7">
    <location>
        <begin position="147"/>
        <end position="168"/>
    </location>
</feature>
<dbReference type="EMBL" id="JACRWC010000075">
    <property type="protein sequence ID" value="MBC5999575.1"/>
    <property type="molecule type" value="Genomic_DNA"/>
</dbReference>
<evidence type="ECO:0000313" key="9">
    <source>
        <dbReference type="EMBL" id="MBC5999575.1"/>
    </source>
</evidence>
<protein>
    <submittedName>
        <fullName evidence="9">Carbohydrate ABC transporter permease</fullName>
    </submittedName>
</protein>
<dbReference type="CDD" id="cd06261">
    <property type="entry name" value="TM_PBP2"/>
    <property type="match status" value="1"/>
</dbReference>
<evidence type="ECO:0000313" key="10">
    <source>
        <dbReference type="Proteomes" id="UP000644115"/>
    </source>
</evidence>
<keyword evidence="10" id="KW-1185">Reference proteome</keyword>
<dbReference type="PANTHER" id="PTHR43744">
    <property type="entry name" value="ABC TRANSPORTER PERMEASE PROTEIN MG189-RELATED-RELATED"/>
    <property type="match status" value="1"/>
</dbReference>
<evidence type="ECO:0000256" key="4">
    <source>
        <dbReference type="ARBA" id="ARBA00022692"/>
    </source>
</evidence>
<dbReference type="Proteomes" id="UP000644115">
    <property type="component" value="Unassembled WGS sequence"/>
</dbReference>
<evidence type="ECO:0000256" key="5">
    <source>
        <dbReference type="ARBA" id="ARBA00022989"/>
    </source>
</evidence>
<feature type="transmembrane region" description="Helical" evidence="7">
    <location>
        <begin position="189"/>
        <end position="211"/>
    </location>
</feature>
<dbReference type="RefSeq" id="WP_249286997.1">
    <property type="nucleotide sequence ID" value="NZ_JACRWC010000075.1"/>
</dbReference>
<proteinExistence type="inferred from homology"/>
<dbReference type="PANTHER" id="PTHR43744:SF8">
    <property type="entry name" value="SN-GLYCEROL-3-PHOSPHATE TRANSPORT SYSTEM PERMEASE PROTEIN UGPE"/>
    <property type="match status" value="1"/>
</dbReference>
<evidence type="ECO:0000256" key="6">
    <source>
        <dbReference type="ARBA" id="ARBA00023136"/>
    </source>
</evidence>
<keyword evidence="3" id="KW-1003">Cell membrane</keyword>
<keyword evidence="6 7" id="KW-0472">Membrane</keyword>
<feature type="transmembrane region" description="Helical" evidence="7">
    <location>
        <begin position="114"/>
        <end position="135"/>
    </location>
</feature>
<comment type="similarity">
    <text evidence="7">Belongs to the binding-protein-dependent transport system permease family.</text>
</comment>
<accession>A0A923SRN2</accession>
<sequence length="280" mass="31705">MKRKLSLFLIAFGAFIVIYPVIFLLAGSFMHPAELEEHLAPIVSPASQGFADWSLLPQIPTLRSYAKVLLEEPQFFMVFWNSVKIVAGVVAGQLLFGVPAAWGFARYEFRLKKLLFFIYIILMMLPFQVIMLSQYLVLRELSLLDSLWAIILPGAFSTFPVFVLYNFFRAIPESIMESARIDGASEFQIFFKIGIPLGKTGIIAALLLQFLEYWNVVEQPLIFLDREELWPLTLYLPEISLENAGQSLVAAVITLVPTMILFFLCKDHLEKGIVASAVKE</sequence>
<feature type="domain" description="ABC transmembrane type-1" evidence="8">
    <location>
        <begin position="79"/>
        <end position="265"/>
    </location>
</feature>